<evidence type="ECO:0000256" key="2">
    <source>
        <dbReference type="ARBA" id="ARBA00022801"/>
    </source>
</evidence>
<reference evidence="5 6" key="1">
    <citation type="submission" date="2022-11" db="EMBL/GenBank/DDBJ databases">
        <title>Nonomuraea corallina sp. nov., a new species of the genus Nonomuraea isolated from sea side sediment in Thai sea.</title>
        <authorList>
            <person name="Ngamcharungchit C."/>
            <person name="Matsumoto A."/>
            <person name="Suriyachadkun C."/>
            <person name="Panbangred W."/>
            <person name="Inahashi Y."/>
            <person name="Intra B."/>
        </authorList>
    </citation>
    <scope>NUCLEOTIDE SEQUENCE [LARGE SCALE GENOMIC DNA]</scope>
    <source>
        <strain evidence="5 6">DSM 43553</strain>
    </source>
</reference>
<gene>
    <name evidence="5" type="ORF">OUY24_05615</name>
</gene>
<dbReference type="PROSITE" id="PS51257">
    <property type="entry name" value="PROKAR_LIPOPROTEIN"/>
    <property type="match status" value="1"/>
</dbReference>
<dbReference type="CDD" id="cd10917">
    <property type="entry name" value="CE4_NodB_like_6s_7s"/>
    <property type="match status" value="1"/>
</dbReference>
<evidence type="ECO:0000259" key="4">
    <source>
        <dbReference type="PROSITE" id="PS51677"/>
    </source>
</evidence>
<dbReference type="Pfam" id="PF01522">
    <property type="entry name" value="Polysacc_deac_1"/>
    <property type="match status" value="1"/>
</dbReference>
<comment type="caution">
    <text evidence="5">The sequence shown here is derived from an EMBL/GenBank/DDBJ whole genome shotgun (WGS) entry which is preliminary data.</text>
</comment>
<dbReference type="PANTHER" id="PTHR10587">
    <property type="entry name" value="GLYCOSYL TRANSFERASE-RELATED"/>
    <property type="match status" value="1"/>
</dbReference>
<keyword evidence="3" id="KW-0732">Signal</keyword>
<dbReference type="PANTHER" id="PTHR10587:SF133">
    <property type="entry name" value="CHITIN DEACETYLASE 1-RELATED"/>
    <property type="match status" value="1"/>
</dbReference>
<dbReference type="PROSITE" id="PS51677">
    <property type="entry name" value="NODB"/>
    <property type="match status" value="1"/>
</dbReference>
<dbReference type="Proteomes" id="UP001212498">
    <property type="component" value="Unassembled WGS sequence"/>
</dbReference>
<keyword evidence="6" id="KW-1185">Reference proteome</keyword>
<protein>
    <submittedName>
        <fullName evidence="5">Polysaccharide deacetylase family protein</fullName>
    </submittedName>
</protein>
<dbReference type="InterPro" id="IPR002509">
    <property type="entry name" value="NODB_dom"/>
</dbReference>
<evidence type="ECO:0000313" key="5">
    <source>
        <dbReference type="EMBL" id="MDA0640087.1"/>
    </source>
</evidence>
<keyword evidence="1" id="KW-0479">Metal-binding</keyword>
<accession>A0ABT4SSE2</accession>
<feature type="domain" description="NodB homology" evidence="4">
    <location>
        <begin position="63"/>
        <end position="240"/>
    </location>
</feature>
<feature type="signal peptide" evidence="3">
    <location>
        <begin position="1"/>
        <end position="20"/>
    </location>
</feature>
<dbReference type="EMBL" id="JAPNUD010000009">
    <property type="protein sequence ID" value="MDA0640087.1"/>
    <property type="molecule type" value="Genomic_DNA"/>
</dbReference>
<sequence length="263" mass="28959">MRAWGVAPVLVLAAVTGCAAQPPARVPLAAPERPAASADPEALARRLTSMQRDWPARPTECGRCVALTFDDGPGADTARLLQVLREHDARATFFVVGQMVAAPGGAALLRRITGEGHELGNHSWTHTELTTLPRRLIAQELQRTGDLVRSVTGVRMHLMRPPYGSTDRTVAEESRRRGLAQILWNVDTHDWRDRVPAVVAKRAVRARPGSVVLLHDIHRTTVDAVPRIIETLTRKGYRLVTVSELYETPPEPGRRYLAAEPKP</sequence>
<evidence type="ECO:0000313" key="6">
    <source>
        <dbReference type="Proteomes" id="UP001212498"/>
    </source>
</evidence>
<evidence type="ECO:0000256" key="1">
    <source>
        <dbReference type="ARBA" id="ARBA00022723"/>
    </source>
</evidence>
<name>A0ABT4SSE2_9ACTN</name>
<dbReference type="Gene3D" id="3.20.20.370">
    <property type="entry name" value="Glycoside hydrolase/deacetylase"/>
    <property type="match status" value="1"/>
</dbReference>
<dbReference type="InterPro" id="IPR050248">
    <property type="entry name" value="Polysacc_deacetylase_ArnD"/>
</dbReference>
<evidence type="ECO:0000256" key="3">
    <source>
        <dbReference type="SAM" id="SignalP"/>
    </source>
</evidence>
<organism evidence="5 6">
    <name type="scientific">Nonomuraea ferruginea</name>
    <dbReference type="NCBI Taxonomy" id="46174"/>
    <lineage>
        <taxon>Bacteria</taxon>
        <taxon>Bacillati</taxon>
        <taxon>Actinomycetota</taxon>
        <taxon>Actinomycetes</taxon>
        <taxon>Streptosporangiales</taxon>
        <taxon>Streptosporangiaceae</taxon>
        <taxon>Nonomuraea</taxon>
    </lineage>
</organism>
<proteinExistence type="predicted"/>
<dbReference type="InterPro" id="IPR011330">
    <property type="entry name" value="Glyco_hydro/deAcase_b/a-brl"/>
</dbReference>
<keyword evidence="2" id="KW-0378">Hydrolase</keyword>
<dbReference type="SUPFAM" id="SSF88713">
    <property type="entry name" value="Glycoside hydrolase/deacetylase"/>
    <property type="match status" value="1"/>
</dbReference>
<feature type="chain" id="PRO_5045682304" evidence="3">
    <location>
        <begin position="21"/>
        <end position="263"/>
    </location>
</feature>
<dbReference type="RefSeq" id="WP_271275422.1">
    <property type="nucleotide sequence ID" value="NZ_BAABFD010000011.1"/>
</dbReference>